<gene>
    <name evidence="5" type="ORF">GCM10010185_33670</name>
</gene>
<dbReference type="SUPFAM" id="SSF48452">
    <property type="entry name" value="TPR-like"/>
    <property type="match status" value="3"/>
</dbReference>
<protein>
    <submittedName>
        <fullName evidence="5">SARP family transcriptional regulator</fullName>
    </submittedName>
</protein>
<dbReference type="Gene3D" id="1.25.40.10">
    <property type="entry name" value="Tetratricopeptide repeat domain"/>
    <property type="match status" value="2"/>
</dbReference>
<dbReference type="GO" id="GO:0003677">
    <property type="term" value="F:DNA binding"/>
    <property type="evidence" value="ECO:0007669"/>
    <property type="project" value="UniProtKB-UniRule"/>
</dbReference>
<dbReference type="SMART" id="SM01043">
    <property type="entry name" value="BTAD"/>
    <property type="match status" value="1"/>
</dbReference>
<dbReference type="Pfam" id="PF13424">
    <property type="entry name" value="TPR_12"/>
    <property type="match status" value="1"/>
</dbReference>
<evidence type="ECO:0000313" key="6">
    <source>
        <dbReference type="Proteomes" id="UP000639606"/>
    </source>
</evidence>
<accession>A0A918EDL0</accession>
<dbReference type="PRINTS" id="PR00364">
    <property type="entry name" value="DISEASERSIST"/>
</dbReference>
<feature type="DNA-binding region" description="OmpR/PhoB-type" evidence="3">
    <location>
        <begin position="1"/>
        <end position="96"/>
    </location>
</feature>
<reference evidence="5" key="2">
    <citation type="submission" date="2020-09" db="EMBL/GenBank/DDBJ databases">
        <authorList>
            <person name="Sun Q."/>
            <person name="Ohkuma M."/>
        </authorList>
    </citation>
    <scope>NUCLEOTIDE SEQUENCE</scope>
    <source>
        <strain evidence="5">JCM 3313</strain>
    </source>
</reference>
<dbReference type="PROSITE" id="PS51755">
    <property type="entry name" value="OMPR_PHOB"/>
    <property type="match status" value="1"/>
</dbReference>
<dbReference type="InterPro" id="IPR001867">
    <property type="entry name" value="OmpR/PhoB-type_DNA-bd"/>
</dbReference>
<dbReference type="SUPFAM" id="SSF46894">
    <property type="entry name" value="C-terminal effector domain of the bipartite response regulators"/>
    <property type="match status" value="1"/>
</dbReference>
<dbReference type="InterPro" id="IPR019734">
    <property type="entry name" value="TPR_rpt"/>
</dbReference>
<evidence type="ECO:0000256" key="2">
    <source>
        <dbReference type="ARBA" id="ARBA00023125"/>
    </source>
</evidence>
<sequence length="1020" mass="109680">MRFGVLGPLAVWTDGGEPVRVPEAKVRALLADLLVHHGQPVSADRLAEDLWAGRPPGNPVNTLQTKVSQLRRALEAGQPGGRALVRRGPAGYLLRADALDLLEFRDLVARARTADPRARASLLGAALALWRGEPLADFADEPFAAPFARRLAEERLAAVEDRAEALLALGEQPDDLTAEVVRHPLRERLVGLHMRALYRAGRQVEALEAYTALRRALNEELGLSPSPELAALHESILKHEVGGRRVEAAWAGRPRTNLPAPVTELVGRADALREVRELLARSRLVTLTGPGGVGKTRLAVEVARGVPGTVLLVELAGADRAERVVAAVAAVLGVREDLPGAFDDLADWVAEALRARELLLVLDNCEQVVEPVAALVSRLLAAAPGLRVLATSREPLGLAAEALWAVPPLDVPGPDDDTGASGAVRLFVARARAAGFTPGPDDARTVAAVCRRLDGLPLALELAATRVRALGVAGLLERLDDRFRLLAGGHRDAPARQRTLRAVVDWSWDLLAERERVVLRRLSAHVDGCPLDAAEAVCAGPGVPADEVLDALDRLVNRSLVVADHGPGGPRYRLLESIAEYGRERLRQAGEQEAIRRGHAAFHLALAERADPELRGHRQLEWLRRLDADTANLRAALDVLDGDAAARLTRALTWYWFLRGRITEARRALRAAPGAEAAAWHAGFGVLAGEPVDQAAVDGASAIADPAARARAHWFLGYVLTTIGDMAAGERLTDLALAGFRRLGDRWGQAAALSDRVSQALTQGRLDVAHRSAEHSDRLFTELGDRWGRLQASFALGTLAQIGGDYERAARVHREGLRLAEELESWPEVSYTLSWLGRVSLLRGDHDRARDFHERARRLAAELGFGPGEVYAETGLALGARRRGDLDAAERHLLRVLRWHRSVGFAAGSTLALAELGFVAELRGDLDAARAWHAEGLALAREVGDPRAVALALEGTAGVRVLEGDPVEAARLLAEAAALRESVGVPLPAAERHDVDRITAAIHRLTPASASTTRPVPESG</sequence>
<dbReference type="Pfam" id="PF00486">
    <property type="entry name" value="Trans_reg_C"/>
    <property type="match status" value="1"/>
</dbReference>
<evidence type="ECO:0000313" key="5">
    <source>
        <dbReference type="EMBL" id="GGP58484.1"/>
    </source>
</evidence>
<dbReference type="GO" id="GO:0006355">
    <property type="term" value="P:regulation of DNA-templated transcription"/>
    <property type="evidence" value="ECO:0007669"/>
    <property type="project" value="InterPro"/>
</dbReference>
<dbReference type="Proteomes" id="UP000639606">
    <property type="component" value="Unassembled WGS sequence"/>
</dbReference>
<dbReference type="PANTHER" id="PTHR47691:SF3">
    <property type="entry name" value="HTH-TYPE TRANSCRIPTIONAL REGULATOR RV0890C-RELATED"/>
    <property type="match status" value="1"/>
</dbReference>
<dbReference type="RefSeq" id="WP_189224196.1">
    <property type="nucleotide sequence ID" value="NZ_BMRG01000005.1"/>
</dbReference>
<keyword evidence="6" id="KW-1185">Reference proteome</keyword>
<dbReference type="Gene3D" id="1.10.10.10">
    <property type="entry name" value="Winged helix-like DNA-binding domain superfamily/Winged helix DNA-binding domain"/>
    <property type="match status" value="1"/>
</dbReference>
<dbReference type="CDD" id="cd15831">
    <property type="entry name" value="BTAD"/>
    <property type="match status" value="1"/>
</dbReference>
<evidence type="ECO:0000256" key="1">
    <source>
        <dbReference type="ARBA" id="ARBA00005820"/>
    </source>
</evidence>
<evidence type="ECO:0000259" key="4">
    <source>
        <dbReference type="PROSITE" id="PS51755"/>
    </source>
</evidence>
<dbReference type="GO" id="GO:0000160">
    <property type="term" value="P:phosphorelay signal transduction system"/>
    <property type="evidence" value="ECO:0007669"/>
    <property type="project" value="InterPro"/>
</dbReference>
<proteinExistence type="inferred from homology"/>
<dbReference type="EMBL" id="BMRG01000005">
    <property type="protein sequence ID" value="GGP58484.1"/>
    <property type="molecule type" value="Genomic_DNA"/>
</dbReference>
<evidence type="ECO:0000256" key="3">
    <source>
        <dbReference type="PROSITE-ProRule" id="PRU01091"/>
    </source>
</evidence>
<dbReference type="AlphaFoldDB" id="A0A918EDL0"/>
<dbReference type="InterPro" id="IPR005158">
    <property type="entry name" value="BTAD"/>
</dbReference>
<dbReference type="Pfam" id="PF25872">
    <property type="entry name" value="HTH_77"/>
    <property type="match status" value="1"/>
</dbReference>
<name>A0A918EDL0_9PSEU</name>
<dbReference type="Gene3D" id="3.40.50.300">
    <property type="entry name" value="P-loop containing nucleotide triphosphate hydrolases"/>
    <property type="match status" value="1"/>
</dbReference>
<comment type="similarity">
    <text evidence="1">Belongs to the AfsR/DnrI/RedD regulatory family.</text>
</comment>
<dbReference type="InterPro" id="IPR058852">
    <property type="entry name" value="HTH_77"/>
</dbReference>
<organism evidence="5 6">
    <name type="scientific">Saccharothrix coeruleofusca</name>
    <dbReference type="NCBI Taxonomy" id="33919"/>
    <lineage>
        <taxon>Bacteria</taxon>
        <taxon>Bacillati</taxon>
        <taxon>Actinomycetota</taxon>
        <taxon>Actinomycetes</taxon>
        <taxon>Pseudonocardiales</taxon>
        <taxon>Pseudonocardiaceae</taxon>
        <taxon>Saccharothrix</taxon>
    </lineage>
</organism>
<reference evidence="5" key="1">
    <citation type="journal article" date="2014" name="Int. J. Syst. Evol. Microbiol.">
        <title>Complete genome sequence of Corynebacterium casei LMG S-19264T (=DSM 44701T), isolated from a smear-ripened cheese.</title>
        <authorList>
            <consortium name="US DOE Joint Genome Institute (JGI-PGF)"/>
            <person name="Walter F."/>
            <person name="Albersmeier A."/>
            <person name="Kalinowski J."/>
            <person name="Ruckert C."/>
        </authorList>
    </citation>
    <scope>NUCLEOTIDE SEQUENCE</scope>
    <source>
        <strain evidence="5">JCM 3313</strain>
    </source>
</reference>
<dbReference type="Pfam" id="PF03704">
    <property type="entry name" value="BTAD"/>
    <property type="match status" value="1"/>
</dbReference>
<dbReference type="SUPFAM" id="SSF52540">
    <property type="entry name" value="P-loop containing nucleoside triphosphate hydrolases"/>
    <property type="match status" value="1"/>
</dbReference>
<dbReference type="PANTHER" id="PTHR47691">
    <property type="entry name" value="REGULATOR-RELATED"/>
    <property type="match status" value="1"/>
</dbReference>
<dbReference type="InterPro" id="IPR036388">
    <property type="entry name" value="WH-like_DNA-bd_sf"/>
</dbReference>
<dbReference type="InterPro" id="IPR016032">
    <property type="entry name" value="Sig_transdc_resp-reg_C-effctor"/>
</dbReference>
<comment type="caution">
    <text evidence="5">The sequence shown here is derived from an EMBL/GenBank/DDBJ whole genome shotgun (WGS) entry which is preliminary data.</text>
</comment>
<dbReference type="SMART" id="SM00028">
    <property type="entry name" value="TPR"/>
    <property type="match status" value="4"/>
</dbReference>
<dbReference type="InterPro" id="IPR011990">
    <property type="entry name" value="TPR-like_helical_dom_sf"/>
</dbReference>
<feature type="domain" description="OmpR/PhoB-type" evidence="4">
    <location>
        <begin position="1"/>
        <end position="96"/>
    </location>
</feature>
<dbReference type="InterPro" id="IPR027417">
    <property type="entry name" value="P-loop_NTPase"/>
</dbReference>
<keyword evidence="2 3" id="KW-0238">DNA-binding</keyword>
<dbReference type="SMART" id="SM00862">
    <property type="entry name" value="Trans_reg_C"/>
    <property type="match status" value="1"/>
</dbReference>